<proteinExistence type="predicted"/>
<comment type="caution">
    <text evidence="2">The sequence shown here is derived from an EMBL/GenBank/DDBJ whole genome shotgun (WGS) entry which is preliminary data.</text>
</comment>
<feature type="compositionally biased region" description="Low complexity" evidence="1">
    <location>
        <begin position="111"/>
        <end position="122"/>
    </location>
</feature>
<name>A0A834NPE0_VESGE</name>
<gene>
    <name evidence="2" type="ORF">HZH68_003439</name>
</gene>
<dbReference type="Proteomes" id="UP000617340">
    <property type="component" value="Unassembled WGS sequence"/>
</dbReference>
<feature type="region of interest" description="Disordered" evidence="1">
    <location>
        <begin position="88"/>
        <end position="122"/>
    </location>
</feature>
<keyword evidence="3" id="KW-1185">Reference proteome</keyword>
<feature type="compositionally biased region" description="Acidic residues" evidence="1">
    <location>
        <begin position="88"/>
        <end position="108"/>
    </location>
</feature>
<accession>A0A834NPE0</accession>
<dbReference type="EMBL" id="JACSDZ010000002">
    <property type="protein sequence ID" value="KAF7414950.1"/>
    <property type="molecule type" value="Genomic_DNA"/>
</dbReference>
<evidence type="ECO:0000313" key="3">
    <source>
        <dbReference type="Proteomes" id="UP000617340"/>
    </source>
</evidence>
<dbReference type="AlphaFoldDB" id="A0A834NPE0"/>
<reference evidence="2" key="1">
    <citation type="journal article" date="2020" name="G3 (Bethesda)">
        <title>High-Quality Assemblies for Three Invasive Social Wasps from the &lt;i&gt;Vespula&lt;/i&gt; Genus.</title>
        <authorList>
            <person name="Harrop T.W.R."/>
            <person name="Guhlin J."/>
            <person name="McLaughlin G.M."/>
            <person name="Permina E."/>
            <person name="Stockwell P."/>
            <person name="Gilligan J."/>
            <person name="Le Lec M.F."/>
            <person name="Gruber M.A.M."/>
            <person name="Quinn O."/>
            <person name="Lovegrove M."/>
            <person name="Duncan E.J."/>
            <person name="Remnant E.J."/>
            <person name="Van Eeckhoven J."/>
            <person name="Graham B."/>
            <person name="Knapp R.A."/>
            <person name="Langford K.W."/>
            <person name="Kronenberg Z."/>
            <person name="Press M.O."/>
            <person name="Eacker S.M."/>
            <person name="Wilson-Rankin E.E."/>
            <person name="Purcell J."/>
            <person name="Lester P.J."/>
            <person name="Dearden P.K."/>
        </authorList>
    </citation>
    <scope>NUCLEOTIDE SEQUENCE</scope>
    <source>
        <strain evidence="2">Linc-1</strain>
    </source>
</reference>
<evidence type="ECO:0000256" key="1">
    <source>
        <dbReference type="SAM" id="MobiDB-lite"/>
    </source>
</evidence>
<protein>
    <submittedName>
        <fullName evidence="2">Uncharacterized protein</fullName>
    </submittedName>
</protein>
<sequence length="122" mass="13791">MGEDNLETIEYQVLCSIGSTADLIQIEADFSEMNLREGATYGLRAAQSLLQTTIRVDTRLRSPSIESFNKFNHVLYGEPAIIHTIIIVDDDDDDDDDDYDDDDDDDDDKNNNNNNNNNNNVD</sequence>
<organism evidence="2 3">
    <name type="scientific">Vespula germanica</name>
    <name type="common">German yellow jacket</name>
    <name type="synonym">Paravespula germanica</name>
    <dbReference type="NCBI Taxonomy" id="30212"/>
    <lineage>
        <taxon>Eukaryota</taxon>
        <taxon>Metazoa</taxon>
        <taxon>Ecdysozoa</taxon>
        <taxon>Arthropoda</taxon>
        <taxon>Hexapoda</taxon>
        <taxon>Insecta</taxon>
        <taxon>Pterygota</taxon>
        <taxon>Neoptera</taxon>
        <taxon>Endopterygota</taxon>
        <taxon>Hymenoptera</taxon>
        <taxon>Apocrita</taxon>
        <taxon>Aculeata</taxon>
        <taxon>Vespoidea</taxon>
        <taxon>Vespidae</taxon>
        <taxon>Vespinae</taxon>
        <taxon>Vespula</taxon>
    </lineage>
</organism>
<evidence type="ECO:0000313" key="2">
    <source>
        <dbReference type="EMBL" id="KAF7414950.1"/>
    </source>
</evidence>